<organism evidence="1 2">
    <name type="scientific">Nicotiana sylvestris</name>
    <name type="common">Wood tobacco</name>
    <name type="synonym">South American tobacco</name>
    <dbReference type="NCBI Taxonomy" id="4096"/>
    <lineage>
        <taxon>Eukaryota</taxon>
        <taxon>Viridiplantae</taxon>
        <taxon>Streptophyta</taxon>
        <taxon>Embryophyta</taxon>
        <taxon>Tracheophyta</taxon>
        <taxon>Spermatophyta</taxon>
        <taxon>Magnoliopsida</taxon>
        <taxon>eudicotyledons</taxon>
        <taxon>Gunneridae</taxon>
        <taxon>Pentapetalae</taxon>
        <taxon>asterids</taxon>
        <taxon>lamiids</taxon>
        <taxon>Solanales</taxon>
        <taxon>Solanaceae</taxon>
        <taxon>Nicotianoideae</taxon>
        <taxon>Nicotianeae</taxon>
        <taxon>Nicotiana</taxon>
    </lineage>
</organism>
<dbReference type="RefSeq" id="XP_009787425.1">
    <property type="nucleotide sequence ID" value="XM_009789123.1"/>
</dbReference>
<evidence type="ECO:0000313" key="1">
    <source>
        <dbReference type="Proteomes" id="UP000189701"/>
    </source>
</evidence>
<accession>A0A1U7XLQ3</accession>
<dbReference type="PANTHER" id="PTHR48475:SF2">
    <property type="entry name" value="RIBONUCLEASE H"/>
    <property type="match status" value="1"/>
</dbReference>
<dbReference type="AlphaFoldDB" id="A0A1U7XLQ3"/>
<keyword evidence="1" id="KW-1185">Reference proteome</keyword>
<dbReference type="InterPro" id="IPR043502">
    <property type="entry name" value="DNA/RNA_pol_sf"/>
</dbReference>
<proteinExistence type="predicted"/>
<reference evidence="1" key="1">
    <citation type="journal article" date="2013" name="Genome Biol.">
        <title>Reference genomes and transcriptomes of Nicotiana sylvestris and Nicotiana tomentosiformis.</title>
        <authorList>
            <person name="Sierro N."/>
            <person name="Battey J.N."/>
            <person name="Ouadi S."/>
            <person name="Bovet L."/>
            <person name="Goepfert S."/>
            <person name="Bakaher N."/>
            <person name="Peitsch M.C."/>
            <person name="Ivanov N.V."/>
        </authorList>
    </citation>
    <scope>NUCLEOTIDE SEQUENCE [LARGE SCALE GENOMIC DNA]</scope>
</reference>
<dbReference type="SUPFAM" id="SSF56672">
    <property type="entry name" value="DNA/RNA polymerases"/>
    <property type="match status" value="1"/>
</dbReference>
<name>A0A1U7XLQ3_NICSY</name>
<dbReference type="eggNOG" id="KOG0017">
    <property type="taxonomic scope" value="Eukaryota"/>
</dbReference>
<dbReference type="Proteomes" id="UP000189701">
    <property type="component" value="Unplaced"/>
</dbReference>
<reference evidence="2" key="2">
    <citation type="submission" date="2025-08" db="UniProtKB">
        <authorList>
            <consortium name="RefSeq"/>
        </authorList>
    </citation>
    <scope>IDENTIFICATION</scope>
    <source>
        <tissue evidence="2">Leaf</tissue>
    </source>
</reference>
<protein>
    <submittedName>
        <fullName evidence="2">Uncharacterized protein LOC104235387</fullName>
    </submittedName>
</protein>
<sequence>MKLNLEKCAFGVGSGKFLEFMVSNRGIKINPDRIKVIKGITVVDNVKTPECQQVLEELKWYLSSPSLLHTPKADKQLYLYISVFEIVEWTLEYVPRDQNSNADALANLGLWVDDDEFSSKMIVQLMKSVVGESHTDINSTSLTWDWRNKKLPSDPKESRVLRIKAARFSLSEDNILVRRMFNGPLAICLRPGDTEYVLREAHEGTCENHSGAES</sequence>
<dbReference type="PANTHER" id="PTHR48475">
    <property type="entry name" value="RIBONUCLEASE H"/>
    <property type="match status" value="1"/>
</dbReference>
<evidence type="ECO:0000313" key="2">
    <source>
        <dbReference type="RefSeq" id="XP_009787425.1"/>
    </source>
</evidence>
<gene>
    <name evidence="2" type="primary">LOC104235387</name>
</gene>